<dbReference type="EMBL" id="CP002665">
    <property type="protein sequence ID" value="AEI13617.1"/>
    <property type="molecule type" value="Genomic_DNA"/>
</dbReference>
<comment type="catalytic activity">
    <reaction evidence="9">
        <text>a beta-lactam + H2O = a substituted beta-amino acid</text>
        <dbReference type="Rhea" id="RHEA:20401"/>
        <dbReference type="ChEBI" id="CHEBI:15377"/>
        <dbReference type="ChEBI" id="CHEBI:35627"/>
        <dbReference type="ChEBI" id="CHEBI:140347"/>
        <dbReference type="EC" id="3.5.2.6"/>
    </reaction>
</comment>
<sequence>MALALVATVSLTACDDDPPGPQDAAAALAAALQDGDLSDVALAAGTTPAQAAEQRTAAFDAVLDALGDDALRVEVESAEPAEDDDASAVVELAWTWVTGRTEDWTYTTTARMTRDDEDVWATAWDRTILVPDLTEGEDLAVVRRSAERADVLGADDEVLVEARPVLRIGIDKTRITPERTPAAARALADALEIDADAYAERVAAAGEKAFVEAIVVRTGDRSYDVEKLTALDGVLASPGELPLAPTREFARPVLGTVGPATAEVIEKSEGAIAAGDLTGLSGLQRQFDEQLRGVAGLTIEAVDQETSATRELFEIAPVAGEPLRLTLDLDLQQTAEDVLRDVVPASAVVAIRPSTGAVLAAASGAGGEGMSTATLGQYAPGSTFKVVSALALLRSGMSPESDVRCEPSVVVDGRRFDNFPDYPADALGQIPLRTAFANSCNTAFIGQRDAAPQDAVVDAAGSLGLLPQAALGYASFLGAVPSDSDGTDHAATMIGQGRVLASPLGMATVAASVAAGRTVLPQLVVDDDAQARDREQATPGTPQPTDDAGPVRPLVDLTQQEAAQLRELMRGVVTDGGAAFLQDVPGEPVAAKTGTAQFGPEDDLRNHVWMIAIQGDLAVAVFVDEGEYGSTTAGPLLAEFLAAAR</sequence>
<dbReference type="eggNOG" id="COG0768">
    <property type="taxonomic scope" value="Bacteria"/>
</dbReference>
<proteinExistence type="inferred from homology"/>
<keyword evidence="15" id="KW-1185">Reference proteome</keyword>
<dbReference type="InterPro" id="IPR005311">
    <property type="entry name" value="PBP_dimer"/>
</dbReference>
<dbReference type="InterPro" id="IPR002137">
    <property type="entry name" value="Beta-lactam_class-D_AS"/>
</dbReference>
<feature type="domain" description="NTF2-like N-terminal transpeptidase" evidence="13">
    <location>
        <begin position="21"/>
        <end position="136"/>
    </location>
</feature>
<dbReference type="HOGENOM" id="CLU_025328_0_0_11"/>
<dbReference type="Pfam" id="PF00905">
    <property type="entry name" value="Transpeptidase"/>
    <property type="match status" value="1"/>
</dbReference>
<evidence type="ECO:0000256" key="5">
    <source>
        <dbReference type="ARBA" id="ARBA00022729"/>
    </source>
</evidence>
<dbReference type="Gene3D" id="3.40.710.10">
    <property type="entry name" value="DD-peptidase/beta-lactamase superfamily"/>
    <property type="match status" value="1"/>
</dbReference>
<dbReference type="KEGG" id="cga:Celgi_3126"/>
<protein>
    <recommendedName>
        <fullName evidence="4 9">Beta-lactamase</fullName>
        <ecNumber evidence="4 9">3.5.2.6</ecNumber>
    </recommendedName>
</protein>
<name>F8A7T4_CELGA</name>
<dbReference type="Pfam" id="PF03717">
    <property type="entry name" value="PBP_dimer"/>
    <property type="match status" value="1"/>
</dbReference>
<dbReference type="SUPFAM" id="SSF56601">
    <property type="entry name" value="beta-lactamase/transpeptidase-like"/>
    <property type="match status" value="1"/>
</dbReference>
<dbReference type="Gene3D" id="3.90.1310.10">
    <property type="entry name" value="Penicillin-binding protein 2a (Domain 2)"/>
    <property type="match status" value="1"/>
</dbReference>
<evidence type="ECO:0000256" key="1">
    <source>
        <dbReference type="ARBA" id="ARBA00004370"/>
    </source>
</evidence>
<evidence type="ECO:0000259" key="12">
    <source>
        <dbReference type="Pfam" id="PF03717"/>
    </source>
</evidence>
<evidence type="ECO:0000256" key="9">
    <source>
        <dbReference type="RuleBase" id="RU361140"/>
    </source>
</evidence>
<dbReference type="GO" id="GO:0071555">
    <property type="term" value="P:cell wall organization"/>
    <property type="evidence" value="ECO:0007669"/>
    <property type="project" value="TreeGrafter"/>
</dbReference>
<comment type="subcellular location">
    <subcellularLocation>
        <location evidence="1">Membrane</location>
    </subcellularLocation>
</comment>
<organism evidence="14 15">
    <name type="scientific">Cellulomonas gilvus (strain ATCC 13127 / NRRL B-14078)</name>
    <name type="common">Cellvibrio gilvus</name>
    <dbReference type="NCBI Taxonomy" id="593907"/>
    <lineage>
        <taxon>Bacteria</taxon>
        <taxon>Bacillati</taxon>
        <taxon>Actinomycetota</taxon>
        <taxon>Actinomycetes</taxon>
        <taxon>Micrococcales</taxon>
        <taxon>Cellulomonadaceae</taxon>
        <taxon>Cellulomonas</taxon>
    </lineage>
</organism>
<dbReference type="InterPro" id="IPR001460">
    <property type="entry name" value="PCN-bd_Tpept"/>
</dbReference>
<dbReference type="EC" id="3.5.2.6" evidence="4 9"/>
<dbReference type="GO" id="GO:0008800">
    <property type="term" value="F:beta-lactamase activity"/>
    <property type="evidence" value="ECO:0007669"/>
    <property type="project" value="UniProtKB-UniRule"/>
</dbReference>
<accession>F8A7T4</accession>
<dbReference type="InterPro" id="IPR012338">
    <property type="entry name" value="Beta-lactam/transpept-like"/>
</dbReference>
<dbReference type="SUPFAM" id="SSF56519">
    <property type="entry name" value="Penicillin binding protein dimerisation domain"/>
    <property type="match status" value="1"/>
</dbReference>
<dbReference type="STRING" id="593907.Celgi_3126"/>
<feature type="region of interest" description="Disordered" evidence="10">
    <location>
        <begin position="532"/>
        <end position="552"/>
    </location>
</feature>
<dbReference type="GO" id="GO:0071972">
    <property type="term" value="F:peptidoglycan L,D-transpeptidase activity"/>
    <property type="evidence" value="ECO:0007669"/>
    <property type="project" value="TreeGrafter"/>
</dbReference>
<comment type="similarity">
    <text evidence="2">Belongs to the transpeptidase family.</text>
</comment>
<reference evidence="15" key="1">
    <citation type="submission" date="2011-04" db="EMBL/GenBank/DDBJ databases">
        <title>Complete sequence of Cellvibrio gilvus ATCC 13127.</title>
        <authorList>
            <person name="Lucas S."/>
            <person name="Han J."/>
            <person name="Lapidus A."/>
            <person name="Cheng J.-F."/>
            <person name="Goodwin L."/>
            <person name="Pitluck S."/>
            <person name="Peters L."/>
            <person name="Munk A."/>
            <person name="Detter J.C."/>
            <person name="Han C."/>
            <person name="Tapia R."/>
            <person name="Land M."/>
            <person name="Hauser L."/>
            <person name="Kyrpides N."/>
            <person name="Ivanova N."/>
            <person name="Ovchinnikova G."/>
            <person name="Pagani I."/>
            <person name="Mead D."/>
            <person name="Brumm P."/>
            <person name="Woyke T."/>
        </authorList>
    </citation>
    <scope>NUCLEOTIDE SEQUENCE [LARGE SCALE GENOMIC DNA]</scope>
    <source>
        <strain evidence="15">ATCC 13127 / NRRL B-14078</strain>
    </source>
</reference>
<dbReference type="InterPro" id="IPR050515">
    <property type="entry name" value="Beta-lactam/transpept"/>
</dbReference>
<evidence type="ECO:0000259" key="11">
    <source>
        <dbReference type="Pfam" id="PF00905"/>
    </source>
</evidence>
<keyword evidence="7" id="KW-0472">Membrane</keyword>
<evidence type="ECO:0000256" key="4">
    <source>
        <dbReference type="ARBA" id="ARBA00012865"/>
    </source>
</evidence>
<dbReference type="PROSITE" id="PS00337">
    <property type="entry name" value="BETA_LACTAMASE_D"/>
    <property type="match status" value="1"/>
</dbReference>
<feature type="domain" description="Penicillin-binding protein dimerisation" evidence="12">
    <location>
        <begin position="145"/>
        <end position="306"/>
    </location>
</feature>
<evidence type="ECO:0000313" key="14">
    <source>
        <dbReference type="EMBL" id="AEI13617.1"/>
    </source>
</evidence>
<evidence type="ECO:0000313" key="15">
    <source>
        <dbReference type="Proteomes" id="UP000000485"/>
    </source>
</evidence>
<keyword evidence="5" id="KW-0732">Signal</keyword>
<dbReference type="GO" id="GO:0017001">
    <property type="term" value="P:antibiotic catabolic process"/>
    <property type="evidence" value="ECO:0007669"/>
    <property type="project" value="InterPro"/>
</dbReference>
<keyword evidence="8 9" id="KW-0046">Antibiotic resistance</keyword>
<dbReference type="PANTHER" id="PTHR30627:SF24">
    <property type="entry name" value="PENICILLIN-BINDING PROTEIN 4B"/>
    <property type="match status" value="1"/>
</dbReference>
<comment type="similarity">
    <text evidence="3 9">Belongs to the class-D beta-lactamase family.</text>
</comment>
<dbReference type="AlphaFoldDB" id="F8A7T4"/>
<dbReference type="GO" id="GO:0008658">
    <property type="term" value="F:penicillin binding"/>
    <property type="evidence" value="ECO:0007669"/>
    <property type="project" value="InterPro"/>
</dbReference>
<dbReference type="Pfam" id="PF05223">
    <property type="entry name" value="MecA_N"/>
    <property type="match status" value="1"/>
</dbReference>
<evidence type="ECO:0000259" key="13">
    <source>
        <dbReference type="Pfam" id="PF05223"/>
    </source>
</evidence>
<evidence type="ECO:0000256" key="6">
    <source>
        <dbReference type="ARBA" id="ARBA00022801"/>
    </source>
</evidence>
<evidence type="ECO:0000256" key="2">
    <source>
        <dbReference type="ARBA" id="ARBA00007171"/>
    </source>
</evidence>
<dbReference type="GO" id="GO:0046677">
    <property type="term" value="P:response to antibiotic"/>
    <property type="evidence" value="ECO:0007669"/>
    <property type="project" value="UniProtKB-UniRule"/>
</dbReference>
<evidence type="ECO:0000256" key="3">
    <source>
        <dbReference type="ARBA" id="ARBA00007898"/>
    </source>
</evidence>
<dbReference type="InterPro" id="IPR036138">
    <property type="entry name" value="PBP_dimer_sf"/>
</dbReference>
<dbReference type="GO" id="GO:0005886">
    <property type="term" value="C:plasma membrane"/>
    <property type="evidence" value="ECO:0007669"/>
    <property type="project" value="TreeGrafter"/>
</dbReference>
<dbReference type="InterPro" id="IPR007887">
    <property type="entry name" value="MecA_N"/>
</dbReference>
<gene>
    <name evidence="14" type="ordered locus">Celgi_3126</name>
</gene>
<feature type="domain" description="Penicillin-binding protein transpeptidase" evidence="11">
    <location>
        <begin position="347"/>
        <end position="641"/>
    </location>
</feature>
<evidence type="ECO:0000256" key="10">
    <source>
        <dbReference type="SAM" id="MobiDB-lite"/>
    </source>
</evidence>
<evidence type="ECO:0000256" key="7">
    <source>
        <dbReference type="ARBA" id="ARBA00023136"/>
    </source>
</evidence>
<evidence type="ECO:0000256" key="8">
    <source>
        <dbReference type="ARBA" id="ARBA00023251"/>
    </source>
</evidence>
<dbReference type="Proteomes" id="UP000000485">
    <property type="component" value="Chromosome"/>
</dbReference>
<dbReference type="PANTHER" id="PTHR30627">
    <property type="entry name" value="PEPTIDOGLYCAN D,D-TRANSPEPTIDASE"/>
    <property type="match status" value="1"/>
</dbReference>
<keyword evidence="6 9" id="KW-0378">Hydrolase</keyword>